<keyword evidence="2" id="KW-0067">ATP-binding</keyword>
<protein>
    <submittedName>
        <fullName evidence="4">MinD/ParA family protein</fullName>
    </submittedName>
</protein>
<gene>
    <name evidence="4" type="ORF">P4T90_02990</name>
</gene>
<name>A0ABU6MC16_9BACI</name>
<dbReference type="PIRSF" id="PIRSF003092">
    <property type="entry name" value="MinD"/>
    <property type="match status" value="1"/>
</dbReference>
<dbReference type="Gene3D" id="3.40.50.300">
    <property type="entry name" value="P-loop containing nucleotide triphosphate hydrolases"/>
    <property type="match status" value="1"/>
</dbReference>
<dbReference type="InterPro" id="IPR050625">
    <property type="entry name" value="ParA/MinD_ATPase"/>
</dbReference>
<dbReference type="PANTHER" id="PTHR43384">
    <property type="entry name" value="SEPTUM SITE-DETERMINING PROTEIN MIND HOMOLOG, CHLOROPLASTIC-RELATED"/>
    <property type="match status" value="1"/>
</dbReference>
<evidence type="ECO:0000313" key="5">
    <source>
        <dbReference type="Proteomes" id="UP001341444"/>
    </source>
</evidence>
<accession>A0ABU6MC16</accession>
<comment type="caution">
    <text evidence="4">The sequence shown here is derived from an EMBL/GenBank/DDBJ whole genome shotgun (WGS) entry which is preliminary data.</text>
</comment>
<dbReference type="InterPro" id="IPR033875">
    <property type="entry name" value="FlhG"/>
</dbReference>
<evidence type="ECO:0000259" key="3">
    <source>
        <dbReference type="Pfam" id="PF13614"/>
    </source>
</evidence>
<proteinExistence type="predicted"/>
<dbReference type="EMBL" id="JARMAB010000004">
    <property type="protein sequence ID" value="MED1202055.1"/>
    <property type="molecule type" value="Genomic_DNA"/>
</dbReference>
<dbReference type="InterPro" id="IPR027417">
    <property type="entry name" value="P-loop_NTPase"/>
</dbReference>
<dbReference type="PANTHER" id="PTHR43384:SF4">
    <property type="entry name" value="CELLULOSE BIOSYNTHESIS PROTEIN BCSQ-RELATED"/>
    <property type="match status" value="1"/>
</dbReference>
<dbReference type="CDD" id="cd02038">
    <property type="entry name" value="FlhG-like"/>
    <property type="match status" value="1"/>
</dbReference>
<evidence type="ECO:0000256" key="2">
    <source>
        <dbReference type="ARBA" id="ARBA00022840"/>
    </source>
</evidence>
<dbReference type="Proteomes" id="UP001341444">
    <property type="component" value="Unassembled WGS sequence"/>
</dbReference>
<keyword evidence="5" id="KW-1185">Reference proteome</keyword>
<organism evidence="4 5">
    <name type="scientific">Heyndrickxia acidicola</name>
    <dbReference type="NCBI Taxonomy" id="209389"/>
    <lineage>
        <taxon>Bacteria</taxon>
        <taxon>Bacillati</taxon>
        <taxon>Bacillota</taxon>
        <taxon>Bacilli</taxon>
        <taxon>Bacillales</taxon>
        <taxon>Bacillaceae</taxon>
        <taxon>Heyndrickxia</taxon>
    </lineage>
</organism>
<dbReference type="InterPro" id="IPR025501">
    <property type="entry name" value="MinD_FleN"/>
</dbReference>
<reference evidence="4 5" key="1">
    <citation type="submission" date="2023-03" db="EMBL/GenBank/DDBJ databases">
        <title>Bacillus Genome Sequencing.</title>
        <authorList>
            <person name="Dunlap C."/>
        </authorList>
    </citation>
    <scope>NUCLEOTIDE SEQUENCE [LARGE SCALE GENOMIC DNA]</scope>
    <source>
        <strain evidence="4 5">B-23453</strain>
    </source>
</reference>
<dbReference type="SUPFAM" id="SSF52540">
    <property type="entry name" value="P-loop containing nucleoside triphosphate hydrolases"/>
    <property type="match status" value="1"/>
</dbReference>
<dbReference type="RefSeq" id="WP_066264649.1">
    <property type="nucleotide sequence ID" value="NZ_JARMAB010000004.1"/>
</dbReference>
<keyword evidence="1" id="KW-0547">Nucleotide-binding</keyword>
<evidence type="ECO:0000313" key="4">
    <source>
        <dbReference type="EMBL" id="MED1202055.1"/>
    </source>
</evidence>
<evidence type="ECO:0000256" key="1">
    <source>
        <dbReference type="ARBA" id="ARBA00022741"/>
    </source>
</evidence>
<dbReference type="Pfam" id="PF13614">
    <property type="entry name" value="AAA_31"/>
    <property type="match status" value="1"/>
</dbReference>
<dbReference type="InterPro" id="IPR025669">
    <property type="entry name" value="AAA_dom"/>
</dbReference>
<sequence>MRDQAEKLREKLKQGGTQMGKTIAVVSGKGGVGKSNVSINTSLLLTKMGKKVLLFDFDIGMGNVQVLLGESAPKSISDYIYSDITLEDIICQGPYSLSYIAAGNGFYEIVELNEEVLERLLCDLEKIQNLYDYIIFDMGAGASHSNLHVLLSVDDIFVVTTPEPTSITDAYSMMKYITLLDESHNFYILCNRADIEREGIDTIERLQAVMNKFLNKELAGTGVLLEDSHVRKAVLRQKPFLLEFPNAHISHELTRFVNGYLGKTETDTVNKSRFISKLRHLFKKGRT</sequence>
<feature type="domain" description="AAA" evidence="3">
    <location>
        <begin position="21"/>
        <end position="185"/>
    </location>
</feature>